<sequence length="131" mass="14588">MSEETFFLPPTLQEIADAAGLVAALKLAEARGGTGVYFPPRARDGHWLVECVGREAADKICAHFSDDIGVRLLIPLGPHRFYQRACRTAVKLLEEGVNQVEVARRLGVHLRTVQRVAARRRDLDDPQGRLF</sequence>
<dbReference type="AlphaFoldDB" id="A0A6B8KG56"/>
<dbReference type="Proteomes" id="UP000309061">
    <property type="component" value="Chromosome"/>
</dbReference>
<dbReference type="InterPro" id="IPR009057">
    <property type="entry name" value="Homeodomain-like_sf"/>
</dbReference>
<dbReference type="EMBL" id="CP046052">
    <property type="protein sequence ID" value="QGM46717.1"/>
    <property type="molecule type" value="Genomic_DNA"/>
</dbReference>
<dbReference type="RefSeq" id="WP_136497600.1">
    <property type="nucleotide sequence ID" value="NZ_CP046052.1"/>
</dbReference>
<dbReference type="SUPFAM" id="SSF46689">
    <property type="entry name" value="Homeodomain-like"/>
    <property type="match status" value="1"/>
</dbReference>
<accession>A0A6B8KG56</accession>
<evidence type="ECO:0000313" key="1">
    <source>
        <dbReference type="EMBL" id="QGM46717.1"/>
    </source>
</evidence>
<gene>
    <name evidence="1" type="ORF">H2LOC_014005</name>
</gene>
<proteinExistence type="predicted"/>
<evidence type="ECO:0000313" key="2">
    <source>
        <dbReference type="Proteomes" id="UP000309061"/>
    </source>
</evidence>
<dbReference type="KEGG" id="mhey:H2LOC_014005"/>
<reference evidence="1 2" key="1">
    <citation type="submission" date="2019-11" db="EMBL/GenBank/DDBJ databases">
        <title>The genome sequence of Methylocystis heyeri.</title>
        <authorList>
            <person name="Oshkin I.Y."/>
            <person name="Miroshnikov K."/>
            <person name="Dedysh S.N."/>
        </authorList>
    </citation>
    <scope>NUCLEOTIDE SEQUENCE [LARGE SCALE GENOMIC DNA]</scope>
    <source>
        <strain evidence="1 2">H2</strain>
    </source>
</reference>
<dbReference type="OrthoDB" id="7605239at2"/>
<dbReference type="Pfam" id="PF13384">
    <property type="entry name" value="HTH_23"/>
    <property type="match status" value="1"/>
</dbReference>
<keyword evidence="2" id="KW-1185">Reference proteome</keyword>
<organism evidence="1 2">
    <name type="scientific">Methylocystis heyeri</name>
    <dbReference type="NCBI Taxonomy" id="391905"/>
    <lineage>
        <taxon>Bacteria</taxon>
        <taxon>Pseudomonadati</taxon>
        <taxon>Pseudomonadota</taxon>
        <taxon>Alphaproteobacteria</taxon>
        <taxon>Hyphomicrobiales</taxon>
        <taxon>Methylocystaceae</taxon>
        <taxon>Methylocystis</taxon>
    </lineage>
</organism>
<protein>
    <submittedName>
        <fullName evidence="1">Helix-turn-helix domain-containing protein</fullName>
    </submittedName>
</protein>
<name>A0A6B8KG56_9HYPH</name>